<dbReference type="Proteomes" id="UP000189177">
    <property type="component" value="Unassembled WGS sequence"/>
</dbReference>
<organism evidence="2 3">
    <name type="scientific">Thioalkalivibrio halophilus</name>
    <dbReference type="NCBI Taxonomy" id="252474"/>
    <lineage>
        <taxon>Bacteria</taxon>
        <taxon>Pseudomonadati</taxon>
        <taxon>Pseudomonadota</taxon>
        <taxon>Gammaproteobacteria</taxon>
        <taxon>Chromatiales</taxon>
        <taxon>Ectothiorhodospiraceae</taxon>
        <taxon>Thioalkalivibrio</taxon>
    </lineage>
</organism>
<evidence type="ECO:0000313" key="2">
    <source>
        <dbReference type="EMBL" id="OOC10054.1"/>
    </source>
</evidence>
<keyword evidence="3" id="KW-1185">Reference proteome</keyword>
<gene>
    <name evidence="2" type="ORF">B1A74_07680</name>
</gene>
<dbReference type="OrthoDB" id="8558441at2"/>
<protein>
    <submittedName>
        <fullName evidence="2">Integrating conjugative element protein</fullName>
    </submittedName>
</protein>
<dbReference type="EMBL" id="MUZR01000024">
    <property type="protein sequence ID" value="OOC10054.1"/>
    <property type="molecule type" value="Genomic_DNA"/>
</dbReference>
<dbReference type="Pfam" id="PF11444">
    <property type="entry name" value="DUF2895"/>
    <property type="match status" value="1"/>
</dbReference>
<evidence type="ECO:0000256" key="1">
    <source>
        <dbReference type="SAM" id="Phobius"/>
    </source>
</evidence>
<proteinExistence type="predicted"/>
<name>A0A1V2ZY61_9GAMM</name>
<dbReference type="AlphaFoldDB" id="A0A1V2ZY61"/>
<dbReference type="NCBIfam" id="TIGR03746">
    <property type="entry name" value="conj_TIGR03746"/>
    <property type="match status" value="1"/>
</dbReference>
<dbReference type="RefSeq" id="WP_077244266.1">
    <property type="nucleotide sequence ID" value="NZ_MUZR01000024.1"/>
</dbReference>
<evidence type="ECO:0000313" key="3">
    <source>
        <dbReference type="Proteomes" id="UP000189177"/>
    </source>
</evidence>
<sequence length="208" mass="24365">MRYRKELDSARSHINTLRGVIGVMALVALGLWWGWQQAPDRLTVHIPPELRTGGVLEAGEVHPASVYTFAFYIWQQVHRWPEDGRADYADNLWSLQAFLTPRFQQTLEADREQRERRGELRDRSRFIREIDGLRYTPDRVQATGDGTWTVWLDVEVEERIDGERVKQVFIRYPLRVVAYDIDPESNPWGLALAGFVQDPYRIDPEEEQ</sequence>
<keyword evidence="1" id="KW-0472">Membrane</keyword>
<comment type="caution">
    <text evidence="2">The sequence shown here is derived from an EMBL/GenBank/DDBJ whole genome shotgun (WGS) entry which is preliminary data.</text>
</comment>
<dbReference type="InterPro" id="IPR021548">
    <property type="entry name" value="DUF2895"/>
</dbReference>
<keyword evidence="1" id="KW-0812">Transmembrane</keyword>
<keyword evidence="1" id="KW-1133">Transmembrane helix</keyword>
<dbReference type="STRING" id="252474.B1A74_07680"/>
<accession>A0A1V2ZY61</accession>
<reference evidence="2 3" key="1">
    <citation type="submission" date="2017-02" db="EMBL/GenBank/DDBJ databases">
        <title>Genomic diversity within the haloalkaliphilic genus Thioalkalivibrio.</title>
        <authorList>
            <person name="Ahn A.-C."/>
            <person name="Meier-Kolthoff J."/>
            <person name="Overmars L."/>
            <person name="Richter M."/>
            <person name="Woyke T."/>
            <person name="Sorokin D.Y."/>
            <person name="Muyzer G."/>
        </authorList>
    </citation>
    <scope>NUCLEOTIDE SEQUENCE [LARGE SCALE GENOMIC DNA]</scope>
    <source>
        <strain evidence="2 3">HL17</strain>
    </source>
</reference>
<feature type="transmembrane region" description="Helical" evidence="1">
    <location>
        <begin position="16"/>
        <end position="35"/>
    </location>
</feature>